<feature type="compositionally biased region" description="Polar residues" evidence="1">
    <location>
        <begin position="72"/>
        <end position="95"/>
    </location>
</feature>
<dbReference type="EMBL" id="JAACJO010000010">
    <property type="protein sequence ID" value="KAF5353422.1"/>
    <property type="molecule type" value="Genomic_DNA"/>
</dbReference>
<reference evidence="2 3" key="1">
    <citation type="journal article" date="2020" name="ISME J.">
        <title>Uncovering the hidden diversity of litter-decomposition mechanisms in mushroom-forming fungi.</title>
        <authorList>
            <person name="Floudas D."/>
            <person name="Bentzer J."/>
            <person name="Ahren D."/>
            <person name="Johansson T."/>
            <person name="Persson P."/>
            <person name="Tunlid A."/>
        </authorList>
    </citation>
    <scope>NUCLEOTIDE SEQUENCE [LARGE SCALE GENOMIC DNA]</scope>
    <source>
        <strain evidence="2 3">CBS 146.42</strain>
    </source>
</reference>
<feature type="compositionally biased region" description="Polar residues" evidence="1">
    <location>
        <begin position="130"/>
        <end position="142"/>
    </location>
</feature>
<keyword evidence="3" id="KW-1185">Reference proteome</keyword>
<feature type="compositionally biased region" description="Pro residues" evidence="1">
    <location>
        <begin position="190"/>
        <end position="213"/>
    </location>
</feature>
<sequence>MPSFSDMKAKASKVANSGVERAQGFRDRNTSVAMKKTNWDPYNGAPPPPPPPKVNPNNKPKVLAALPPPPSRTGTSIGSGSNTPATLSRAPSTASAIAPPLPSRGSSSGAPPPIPRRTNTLEPPPLPGRRNSTSPVLSNTATPSPPPPPPRSPLPPPSRAPVINQATPPPPPAPNLTTKPGSAPVLHTPTPAPAFPRAPPRRSPIISPKPPTPEIEYYEPEAIAEKAEIDWANLTDEDKQVFFSWLDEFFTRSLGIPIGPKEGLESIHA</sequence>
<evidence type="ECO:0000256" key="1">
    <source>
        <dbReference type="SAM" id="MobiDB-lite"/>
    </source>
</evidence>
<evidence type="ECO:0000313" key="2">
    <source>
        <dbReference type="EMBL" id="KAF5353422.1"/>
    </source>
</evidence>
<dbReference type="AlphaFoldDB" id="A0A8H5D731"/>
<evidence type="ECO:0000313" key="3">
    <source>
        <dbReference type="Proteomes" id="UP000559027"/>
    </source>
</evidence>
<organism evidence="2 3">
    <name type="scientific">Leucocoprinus leucothites</name>
    <dbReference type="NCBI Taxonomy" id="201217"/>
    <lineage>
        <taxon>Eukaryota</taxon>
        <taxon>Fungi</taxon>
        <taxon>Dikarya</taxon>
        <taxon>Basidiomycota</taxon>
        <taxon>Agaricomycotina</taxon>
        <taxon>Agaricomycetes</taxon>
        <taxon>Agaricomycetidae</taxon>
        <taxon>Agaricales</taxon>
        <taxon>Agaricineae</taxon>
        <taxon>Agaricaceae</taxon>
        <taxon>Leucocoprinus</taxon>
    </lineage>
</organism>
<comment type="caution">
    <text evidence="2">The sequence shown here is derived from an EMBL/GenBank/DDBJ whole genome shotgun (WGS) entry which is preliminary data.</text>
</comment>
<feature type="compositionally biased region" description="Pro residues" evidence="1">
    <location>
        <begin position="44"/>
        <end position="54"/>
    </location>
</feature>
<proteinExistence type="predicted"/>
<feature type="compositionally biased region" description="Pro residues" evidence="1">
    <location>
        <begin position="143"/>
        <end position="159"/>
    </location>
</feature>
<dbReference type="OrthoDB" id="3357271at2759"/>
<dbReference type="Proteomes" id="UP000559027">
    <property type="component" value="Unassembled WGS sequence"/>
</dbReference>
<feature type="region of interest" description="Disordered" evidence="1">
    <location>
        <begin position="1"/>
        <end position="214"/>
    </location>
</feature>
<gene>
    <name evidence="2" type="ORF">D9756_008023</name>
</gene>
<protein>
    <submittedName>
        <fullName evidence="2">Uncharacterized protein</fullName>
    </submittedName>
</protein>
<name>A0A8H5D731_9AGAR</name>
<feature type="compositionally biased region" description="Low complexity" evidence="1">
    <location>
        <begin position="55"/>
        <end position="65"/>
    </location>
</feature>
<accession>A0A8H5D731</accession>